<dbReference type="AlphaFoldDB" id="A0A1B8ABI6"/>
<evidence type="ECO:0000313" key="1">
    <source>
        <dbReference type="EMBL" id="OBS17837.1"/>
    </source>
</evidence>
<sequence length="135" mass="14291">MSINFTPEALEAYKTALLATKAKIEKKAAAASVTDGTPTVGTAGTITYIRHSDVWNAGSFCSLPSVISFLSLGSVTAEDAAPVGGQQRGSVANIPARTRAVFANEGEDLQDAVEEFQKDTGHQEVRSVTFRLVPY</sequence>
<accession>A0A1B8ABI6</accession>
<keyword evidence="2" id="KW-1185">Reference proteome</keyword>
<comment type="caution">
    <text evidence="1">The sequence shown here is derived from an EMBL/GenBank/DDBJ whole genome shotgun (WGS) entry which is preliminary data.</text>
</comment>
<gene>
    <name evidence="1" type="ORF">FPOA_09566</name>
</gene>
<evidence type="ECO:0000313" key="2">
    <source>
        <dbReference type="Proteomes" id="UP000091967"/>
    </source>
</evidence>
<proteinExistence type="predicted"/>
<name>A0A1B8ABI6_FUSPO</name>
<dbReference type="EMBL" id="LYXU01000004">
    <property type="protein sequence ID" value="OBS17837.1"/>
    <property type="molecule type" value="Genomic_DNA"/>
</dbReference>
<organism evidence="1 2">
    <name type="scientific">Fusarium poae</name>
    <dbReference type="NCBI Taxonomy" id="36050"/>
    <lineage>
        <taxon>Eukaryota</taxon>
        <taxon>Fungi</taxon>
        <taxon>Dikarya</taxon>
        <taxon>Ascomycota</taxon>
        <taxon>Pezizomycotina</taxon>
        <taxon>Sordariomycetes</taxon>
        <taxon>Hypocreomycetidae</taxon>
        <taxon>Hypocreales</taxon>
        <taxon>Nectriaceae</taxon>
        <taxon>Fusarium</taxon>
    </lineage>
</organism>
<protein>
    <submittedName>
        <fullName evidence="1">Uncharacterized protein</fullName>
    </submittedName>
</protein>
<dbReference type="Proteomes" id="UP000091967">
    <property type="component" value="Unassembled WGS sequence"/>
</dbReference>
<reference evidence="1 2" key="1">
    <citation type="submission" date="2016-06" db="EMBL/GenBank/DDBJ databases">
        <title>Living apart together: crosstalk between the core and supernumerary genomes in a fungal plant pathogen.</title>
        <authorList>
            <person name="Vanheule A."/>
            <person name="Audenaert K."/>
            <person name="Warris S."/>
            <person name="Van De Geest H."/>
            <person name="Schijlen E."/>
            <person name="Hofte M."/>
            <person name="De Saeger S."/>
            <person name="Haesaert G."/>
            <person name="Waalwijk C."/>
            <person name="Van Der Lee T."/>
        </authorList>
    </citation>
    <scope>NUCLEOTIDE SEQUENCE [LARGE SCALE GENOMIC DNA]</scope>
    <source>
        <strain evidence="1 2">2516</strain>
    </source>
</reference>